<evidence type="ECO:0000313" key="2">
    <source>
        <dbReference type="Proteomes" id="UP001499909"/>
    </source>
</evidence>
<dbReference type="InterPro" id="IPR001387">
    <property type="entry name" value="Cro/C1-type_HTH"/>
</dbReference>
<evidence type="ECO:0000313" key="1">
    <source>
        <dbReference type="EMBL" id="GAA3927173.1"/>
    </source>
</evidence>
<keyword evidence="2" id="KW-1185">Reference proteome</keyword>
<dbReference type="Proteomes" id="UP001499909">
    <property type="component" value="Unassembled WGS sequence"/>
</dbReference>
<dbReference type="SUPFAM" id="SSF47413">
    <property type="entry name" value="lambda repressor-like DNA-binding domains"/>
    <property type="match status" value="1"/>
</dbReference>
<protein>
    <recommendedName>
        <fullName evidence="3">XRE family transcriptional regulator</fullName>
    </recommendedName>
</protein>
<dbReference type="InterPro" id="IPR010982">
    <property type="entry name" value="Lambda_DNA-bd_dom_sf"/>
</dbReference>
<dbReference type="RefSeq" id="WP_345111244.1">
    <property type="nucleotide sequence ID" value="NZ_BAABDH010000018.1"/>
</dbReference>
<dbReference type="CDD" id="cd00093">
    <property type="entry name" value="HTH_XRE"/>
    <property type="match status" value="1"/>
</dbReference>
<name>A0ABP7MNT7_9BACT</name>
<organism evidence="1 2">
    <name type="scientific">Hymenobacter algoricola</name>
    <dbReference type="NCBI Taxonomy" id="486267"/>
    <lineage>
        <taxon>Bacteria</taxon>
        <taxon>Pseudomonadati</taxon>
        <taxon>Bacteroidota</taxon>
        <taxon>Cytophagia</taxon>
        <taxon>Cytophagales</taxon>
        <taxon>Hymenobacteraceae</taxon>
        <taxon>Hymenobacter</taxon>
    </lineage>
</organism>
<reference evidence="2" key="1">
    <citation type="journal article" date="2019" name="Int. J. Syst. Evol. Microbiol.">
        <title>The Global Catalogue of Microorganisms (GCM) 10K type strain sequencing project: providing services to taxonomists for standard genome sequencing and annotation.</title>
        <authorList>
            <consortium name="The Broad Institute Genomics Platform"/>
            <consortium name="The Broad Institute Genome Sequencing Center for Infectious Disease"/>
            <person name="Wu L."/>
            <person name="Ma J."/>
        </authorList>
    </citation>
    <scope>NUCLEOTIDE SEQUENCE [LARGE SCALE GENOMIC DNA]</scope>
    <source>
        <strain evidence="2">JCM 17214</strain>
    </source>
</reference>
<comment type="caution">
    <text evidence="1">The sequence shown here is derived from an EMBL/GenBank/DDBJ whole genome shotgun (WGS) entry which is preliminary data.</text>
</comment>
<dbReference type="EMBL" id="BAABDH010000018">
    <property type="protein sequence ID" value="GAA3927173.1"/>
    <property type="molecule type" value="Genomic_DNA"/>
</dbReference>
<accession>A0ABP7MNT7</accession>
<evidence type="ECO:0008006" key="3">
    <source>
        <dbReference type="Google" id="ProtNLM"/>
    </source>
</evidence>
<gene>
    <name evidence="1" type="ORF">GCM10022406_11190</name>
</gene>
<sequence>MAATLLGQVRELLGLTQLELAIHLRVARDLLAHAEGGRRNLPLEAMQRLLPLVEQLFGLTGLAKAEPPVDASETQPPPLSDQDPGRWRLVVCRHEAVNARYQRTLLHRKAQPLRRRIGVLTPLLAALPPAPADGSPDPEARDRRWYTDRLADARDKLTRCGALPQALLEARIQALDLEIGALEKLFAEGRA</sequence>
<proteinExistence type="predicted"/>